<evidence type="ECO:0000256" key="1">
    <source>
        <dbReference type="SAM" id="Phobius"/>
    </source>
</evidence>
<feature type="transmembrane region" description="Helical" evidence="1">
    <location>
        <begin position="36"/>
        <end position="52"/>
    </location>
</feature>
<sequence length="165" mass="19074">MFKVWQDPQRGTLTGGMIKELLISFKKATRQKPQRIIFYSVFVLNIPFVFQACASLEPNYQPPVTFVVVQKCHHTILFANNHGDHQFVDKSGNILLRSIVDSKIGHPTEFNFYLCSHASIQVTHLTTNTFCILIQVVDLLVPYQRVERLDFLMELVRGRLDLLRN</sequence>
<keyword evidence="4" id="KW-1185">Reference proteome</keyword>
<comment type="caution">
    <text evidence="3">The sequence shown here is derived from an EMBL/GenBank/DDBJ whole genome shotgun (WGS) entry which is preliminary data.</text>
</comment>
<organism evidence="3 4">
    <name type="scientific">Zingiber officinale</name>
    <name type="common">Ginger</name>
    <name type="synonym">Amomum zingiber</name>
    <dbReference type="NCBI Taxonomy" id="94328"/>
    <lineage>
        <taxon>Eukaryota</taxon>
        <taxon>Viridiplantae</taxon>
        <taxon>Streptophyta</taxon>
        <taxon>Embryophyta</taxon>
        <taxon>Tracheophyta</taxon>
        <taxon>Spermatophyta</taxon>
        <taxon>Magnoliopsida</taxon>
        <taxon>Liliopsida</taxon>
        <taxon>Zingiberales</taxon>
        <taxon>Zingiberaceae</taxon>
        <taxon>Zingiber</taxon>
    </lineage>
</organism>
<gene>
    <name evidence="3" type="ORF">ZIOFF_002296</name>
</gene>
<keyword evidence="1" id="KW-0812">Transmembrane</keyword>
<dbReference type="InterPro" id="IPR036397">
    <property type="entry name" value="RNaseH_sf"/>
</dbReference>
<proteinExistence type="predicted"/>
<keyword evidence="1" id="KW-0472">Membrane</keyword>
<dbReference type="PANTHER" id="PTHR22891">
    <property type="entry name" value="EUKARYOTIC TRANSLATION INITIATION FACTOR 2C"/>
    <property type="match status" value="1"/>
</dbReference>
<keyword evidence="1" id="KW-1133">Transmembrane helix</keyword>
<dbReference type="PROSITE" id="PS50822">
    <property type="entry name" value="PIWI"/>
    <property type="match status" value="1"/>
</dbReference>
<evidence type="ECO:0000313" key="4">
    <source>
        <dbReference type="Proteomes" id="UP000734854"/>
    </source>
</evidence>
<dbReference type="GO" id="GO:0003676">
    <property type="term" value="F:nucleic acid binding"/>
    <property type="evidence" value="ECO:0007669"/>
    <property type="project" value="InterPro"/>
</dbReference>
<protein>
    <recommendedName>
        <fullName evidence="2">Piwi domain-containing protein</fullName>
    </recommendedName>
</protein>
<dbReference type="InterPro" id="IPR003165">
    <property type="entry name" value="Piwi"/>
</dbReference>
<accession>A0A8J5M918</accession>
<name>A0A8J5M918_ZINOF</name>
<dbReference type="Proteomes" id="UP000734854">
    <property type="component" value="Unassembled WGS sequence"/>
</dbReference>
<dbReference type="AlphaFoldDB" id="A0A8J5M918"/>
<dbReference type="InterPro" id="IPR012337">
    <property type="entry name" value="RNaseH-like_sf"/>
</dbReference>
<dbReference type="EMBL" id="JACMSC010000001">
    <property type="protein sequence ID" value="KAG6537210.1"/>
    <property type="molecule type" value="Genomic_DNA"/>
</dbReference>
<evidence type="ECO:0000259" key="2">
    <source>
        <dbReference type="PROSITE" id="PS50822"/>
    </source>
</evidence>
<dbReference type="Gene3D" id="3.30.420.10">
    <property type="entry name" value="Ribonuclease H-like superfamily/Ribonuclease H"/>
    <property type="match status" value="1"/>
</dbReference>
<dbReference type="Pfam" id="PF02171">
    <property type="entry name" value="Piwi"/>
    <property type="match status" value="1"/>
</dbReference>
<feature type="domain" description="Piwi" evidence="2">
    <location>
        <begin position="1"/>
        <end position="119"/>
    </location>
</feature>
<evidence type="ECO:0000313" key="3">
    <source>
        <dbReference type="EMBL" id="KAG6537210.1"/>
    </source>
</evidence>
<dbReference type="SUPFAM" id="SSF53098">
    <property type="entry name" value="Ribonuclease H-like"/>
    <property type="match status" value="1"/>
</dbReference>
<reference evidence="3 4" key="1">
    <citation type="submission" date="2020-08" db="EMBL/GenBank/DDBJ databases">
        <title>Plant Genome Project.</title>
        <authorList>
            <person name="Zhang R.-G."/>
        </authorList>
    </citation>
    <scope>NUCLEOTIDE SEQUENCE [LARGE SCALE GENOMIC DNA]</scope>
    <source>
        <tissue evidence="3">Rhizome</tissue>
    </source>
</reference>